<protein>
    <submittedName>
        <fullName evidence="2">Phosphatase 2C</fullName>
    </submittedName>
</protein>
<dbReference type="SUPFAM" id="SSF81606">
    <property type="entry name" value="PP2C-like"/>
    <property type="match status" value="1"/>
</dbReference>
<comment type="caution">
    <text evidence="2">The sequence shown here is derived from an EMBL/GenBank/DDBJ whole genome shotgun (WGS) entry which is preliminary data.</text>
</comment>
<dbReference type="InterPro" id="IPR036457">
    <property type="entry name" value="PPM-type-like_dom_sf"/>
</dbReference>
<sequence>MLACGRRAALAIHRSLRPVGKRVFPALLAVNNDEAHWRGKMLGFGALAGAAVAGTTFCDASEPQNEDLGNVEGPVSLALERQVDIQLAHAVAHVRSYSCASYRANYPIEDRFVVQANKHEVFAAVIDGHGGWQVAEYAHGHLIENVKAEIEELHDPSPPKVLLYIKAAMKHGYIRTERQLKEQLLPAFQLGFGQVNRVGACCMLAYLKGDMLVIANAGDIRAVLATTDDDGQLYSLAMSNDHNAKFADEKERLAREHPNEDNIVVCKNPEACYVKGGLQPTRAFGDFAFKYPEFNASPIQTERGNGRHIAEPYTPPYVTAIPETQSHVVTSNDKFLIIGSDGVWDFLENEEAVAIVQQHITTGKKSDAGRVLVEHVIARAAEVKGKSLKEFAELPPGKSRRRVHDDTTVVILFFE</sequence>
<dbReference type="PANTHER" id="PTHR13832">
    <property type="entry name" value="PROTEIN PHOSPHATASE 2C"/>
    <property type="match status" value="1"/>
</dbReference>
<evidence type="ECO:0000313" key="2">
    <source>
        <dbReference type="EMBL" id="OQR82009.1"/>
    </source>
</evidence>
<keyword evidence="3" id="KW-1185">Reference proteome</keyword>
<dbReference type="OrthoDB" id="420076at2759"/>
<evidence type="ECO:0000313" key="3">
    <source>
        <dbReference type="Proteomes" id="UP000243217"/>
    </source>
</evidence>
<dbReference type="EMBL" id="JNBS01004854">
    <property type="protein sequence ID" value="OQR82009.1"/>
    <property type="molecule type" value="Genomic_DNA"/>
</dbReference>
<name>A0A1V9Y8I2_9STRA</name>
<proteinExistence type="predicted"/>
<feature type="domain" description="PPM-type phosphatase" evidence="1">
    <location>
        <begin position="96"/>
        <end position="414"/>
    </location>
</feature>
<dbReference type="STRING" id="74557.A0A1V9Y8I2"/>
<dbReference type="PROSITE" id="PS51746">
    <property type="entry name" value="PPM_2"/>
    <property type="match status" value="1"/>
</dbReference>
<evidence type="ECO:0000259" key="1">
    <source>
        <dbReference type="PROSITE" id="PS51746"/>
    </source>
</evidence>
<dbReference type="GO" id="GO:0004722">
    <property type="term" value="F:protein serine/threonine phosphatase activity"/>
    <property type="evidence" value="ECO:0007669"/>
    <property type="project" value="InterPro"/>
</dbReference>
<dbReference type="CDD" id="cd00143">
    <property type="entry name" value="PP2Cc"/>
    <property type="match status" value="1"/>
</dbReference>
<reference evidence="2 3" key="1">
    <citation type="journal article" date="2014" name="Genome Biol. Evol.">
        <title>The secreted proteins of Achlya hypogyna and Thraustotheca clavata identify the ancestral oomycete secretome and reveal gene acquisitions by horizontal gene transfer.</title>
        <authorList>
            <person name="Misner I."/>
            <person name="Blouin N."/>
            <person name="Leonard G."/>
            <person name="Richards T.A."/>
            <person name="Lane C.E."/>
        </authorList>
    </citation>
    <scope>NUCLEOTIDE SEQUENCE [LARGE SCALE GENOMIC DNA]</scope>
    <source>
        <strain evidence="2 3">ATCC 34112</strain>
    </source>
</reference>
<dbReference type="InterPro" id="IPR001932">
    <property type="entry name" value="PPM-type_phosphatase-like_dom"/>
</dbReference>
<dbReference type="Proteomes" id="UP000243217">
    <property type="component" value="Unassembled WGS sequence"/>
</dbReference>
<dbReference type="AlphaFoldDB" id="A0A1V9Y8I2"/>
<dbReference type="PANTHER" id="PTHR13832:SF792">
    <property type="entry name" value="GM14286P"/>
    <property type="match status" value="1"/>
</dbReference>
<organism evidence="2 3">
    <name type="scientific">Thraustotheca clavata</name>
    <dbReference type="NCBI Taxonomy" id="74557"/>
    <lineage>
        <taxon>Eukaryota</taxon>
        <taxon>Sar</taxon>
        <taxon>Stramenopiles</taxon>
        <taxon>Oomycota</taxon>
        <taxon>Saprolegniomycetes</taxon>
        <taxon>Saprolegniales</taxon>
        <taxon>Achlyaceae</taxon>
        <taxon>Thraustotheca</taxon>
    </lineage>
</organism>
<dbReference type="InterPro" id="IPR015655">
    <property type="entry name" value="PP2C"/>
</dbReference>
<gene>
    <name evidence="2" type="ORF">THRCLA_11225</name>
</gene>
<dbReference type="Pfam" id="PF00481">
    <property type="entry name" value="PP2C"/>
    <property type="match status" value="1"/>
</dbReference>
<dbReference type="Gene3D" id="3.60.40.10">
    <property type="entry name" value="PPM-type phosphatase domain"/>
    <property type="match status" value="1"/>
</dbReference>
<accession>A0A1V9Y8I2</accession>
<dbReference type="SMART" id="SM00332">
    <property type="entry name" value="PP2Cc"/>
    <property type="match status" value="1"/>
</dbReference>